<feature type="compositionally biased region" description="Polar residues" evidence="8">
    <location>
        <begin position="1008"/>
        <end position="1024"/>
    </location>
</feature>
<feature type="compositionally biased region" description="Basic and acidic residues" evidence="8">
    <location>
        <begin position="305"/>
        <end position="319"/>
    </location>
</feature>
<dbReference type="RefSeq" id="XP_016269134.1">
    <property type="nucleotide sequence ID" value="XM_016402081.1"/>
</dbReference>
<dbReference type="EMBL" id="KN847332">
    <property type="protein sequence ID" value="KIW48918.1"/>
    <property type="molecule type" value="Genomic_DNA"/>
</dbReference>
<dbReference type="GeneID" id="27353550"/>
<evidence type="ECO:0000256" key="8">
    <source>
        <dbReference type="SAM" id="MobiDB-lite"/>
    </source>
</evidence>
<evidence type="ECO:0000256" key="5">
    <source>
        <dbReference type="ARBA" id="ARBA00022829"/>
    </source>
</evidence>
<feature type="compositionally biased region" description="Polar residues" evidence="8">
    <location>
        <begin position="954"/>
        <end position="971"/>
    </location>
</feature>
<keyword evidence="7" id="KW-0539">Nucleus</keyword>
<keyword evidence="6" id="KW-0206">Cytoskeleton</keyword>
<feature type="compositionally biased region" description="Basic and acidic residues" evidence="8">
    <location>
        <begin position="177"/>
        <end position="195"/>
    </location>
</feature>
<dbReference type="VEuPathDB" id="FungiDB:PV06_01476"/>
<feature type="compositionally biased region" description="Basic and acidic residues" evidence="8">
    <location>
        <begin position="773"/>
        <end position="830"/>
    </location>
</feature>
<dbReference type="PANTHER" id="PTHR13142">
    <property type="entry name" value="INNER CENTROMERE PROTEIN"/>
    <property type="match status" value="1"/>
</dbReference>
<dbReference type="Gene3D" id="6.10.250.2990">
    <property type="match status" value="1"/>
</dbReference>
<feature type="domain" description="Inner centromere protein ARK-binding" evidence="9">
    <location>
        <begin position="1034"/>
        <end position="1090"/>
    </location>
</feature>
<dbReference type="Proteomes" id="UP000053342">
    <property type="component" value="Unassembled WGS sequence"/>
</dbReference>
<feature type="compositionally biased region" description="Polar residues" evidence="8">
    <location>
        <begin position="903"/>
        <end position="914"/>
    </location>
</feature>
<feature type="compositionally biased region" description="Acidic residues" evidence="8">
    <location>
        <begin position="439"/>
        <end position="449"/>
    </location>
</feature>
<dbReference type="PANTHER" id="PTHR13142:SF1">
    <property type="entry name" value="INNER CENTROMERE PROTEIN"/>
    <property type="match status" value="1"/>
</dbReference>
<dbReference type="GO" id="GO:0005819">
    <property type="term" value="C:spindle"/>
    <property type="evidence" value="ECO:0007669"/>
    <property type="project" value="UniProtKB-SubCell"/>
</dbReference>
<feature type="compositionally biased region" description="Basic and acidic residues" evidence="8">
    <location>
        <begin position="838"/>
        <end position="858"/>
    </location>
</feature>
<evidence type="ECO:0000256" key="4">
    <source>
        <dbReference type="ARBA" id="ARBA00022490"/>
    </source>
</evidence>
<comment type="similarity">
    <text evidence="3">Belongs to the INCENP family.</text>
</comment>
<feature type="compositionally biased region" description="Polar residues" evidence="8">
    <location>
        <begin position="713"/>
        <end position="730"/>
    </location>
</feature>
<feature type="region of interest" description="Disordered" evidence="8">
    <location>
        <begin position="583"/>
        <end position="1058"/>
    </location>
</feature>
<evidence type="ECO:0000256" key="1">
    <source>
        <dbReference type="ARBA" id="ARBA00004123"/>
    </source>
</evidence>
<dbReference type="InterPro" id="IPR005635">
    <property type="entry name" value="Inner_centromere_prot_ARK-bd"/>
</dbReference>
<organism evidence="10 11">
    <name type="scientific">Exophiala oligosperma</name>
    <dbReference type="NCBI Taxonomy" id="215243"/>
    <lineage>
        <taxon>Eukaryota</taxon>
        <taxon>Fungi</taxon>
        <taxon>Dikarya</taxon>
        <taxon>Ascomycota</taxon>
        <taxon>Pezizomycotina</taxon>
        <taxon>Eurotiomycetes</taxon>
        <taxon>Chaetothyriomycetidae</taxon>
        <taxon>Chaetothyriales</taxon>
        <taxon>Herpotrichiellaceae</taxon>
        <taxon>Exophiala</taxon>
    </lineage>
</organism>
<dbReference type="OrthoDB" id="6123at2759"/>
<dbReference type="GO" id="GO:0007059">
    <property type="term" value="P:chromosome segregation"/>
    <property type="evidence" value="ECO:0007669"/>
    <property type="project" value="UniProtKB-KW"/>
</dbReference>
<dbReference type="Pfam" id="PF03941">
    <property type="entry name" value="INCENP_ARK-bind"/>
    <property type="match status" value="1"/>
</dbReference>
<feature type="compositionally biased region" description="Low complexity" evidence="8">
    <location>
        <begin position="743"/>
        <end position="755"/>
    </location>
</feature>
<feature type="compositionally biased region" description="Polar residues" evidence="8">
    <location>
        <begin position="127"/>
        <end position="144"/>
    </location>
</feature>
<feature type="compositionally biased region" description="Basic and acidic residues" evidence="8">
    <location>
        <begin position="391"/>
        <end position="407"/>
    </location>
</feature>
<feature type="compositionally biased region" description="Basic and acidic residues" evidence="8">
    <location>
        <begin position="606"/>
        <end position="644"/>
    </location>
</feature>
<sequence length="1142" mass="126639">MASKTSTVGSSAWISAEKENALHLLQTEKEELVFPAQHQLEWLNEHVSEIFKGRQVDVVNVFKTPGKLKGKTPRTARKRNVPDARIPLSDVFSSKPIARPSPPKNPSNYRPHFEIATDPVESAAIKSQTDSGYHGSSQENTMFDNKQHTPPLVGGYGAKQPEGPDELMDVQLEDTTNAEHRTTEGSFHSAKEDQTIKMTATEAMKQDESLKVTAMQVDDGGHKMPHEQQQADPDHDFDELGSPSDESTPDRPLVRKSSLTFAALPAREPMKTSIGGRVSRTSHVDQNRPIQANAARPLAQTHRTQHTDPEYHGNDVEMRDADDDDDDDDDENVQVLGQDDSEEDTQTAKNYSKSSTKRLHEKIDMLGKAPAPRPSKSIPSASSLAAMRQLEVVKPEQERSPNDRPANDDDDDWIKPLTSPDAARSPATNTRTNHHAYESDEEDDGEEEEFYMRAPELVAHEERMRTPVRASPGPGRIMPGYGHTKSASTATLASPAKAAMAVPVSPAKSISVSNPAQATTTPQGSPRRYLDLSASKSKLQSIMKTAKGLFTTSASVSAAAKLETLSPNAVKVAAHAMPGMYPNLNALREDKPLPPSPPKQGRRTRSSTEREKEEKRKDKETQLKQRMDDQLEQAREQERRKIAEQKVQQHTVHPSRHEQPPCPSPKRHIDEHTFHEPAEPQPTAGRPTRPMRPGREPPASKTKPAPVSIRVGTLSQRMPNGTSQVPQDSLTAEPKRPGLTKKASTASLQSASSTTFKSSVHGQPPKPRALLAAERKKEQDDREAQRKLEQKREIERKRAAQQEEARKQEQKQRAEAEKRERERIAAEQAKRQAQQQAIERKRQEAARKAEQQRLERAANEAAQSRPPSRLAAQNSTRSLINHPLPTNPAKPAKRPLEDEASRPQASKYGTSGLTQGDLKRRKTEEEDAMEPMSRPVVSGAPIRQSQLGKKPSIFNHSAYTQAQPSSHLNQFPQPPSRAAPPQMQQYATGGRIPFADAGPPGPAKTPISMMQQKTITTVKSSPQYPNGEAINLPEIPTDSEDEDSEDEGNAFPLPDWATPGHLTEQLMRQEGMDGDAVFGPIAPLKMEEIFSKGNKDRLKRLRDRTSSANWTLSGDGLTLEEVRADREQRERMRLEGGWKFGH</sequence>
<feature type="compositionally biased region" description="Acidic residues" evidence="8">
    <location>
        <begin position="163"/>
        <end position="172"/>
    </location>
</feature>
<feature type="region of interest" description="Disordered" evidence="8">
    <location>
        <begin position="127"/>
        <end position="489"/>
    </location>
</feature>
<dbReference type="HOGENOM" id="CLU_003318_1_0_1"/>
<keyword evidence="5" id="KW-0159">Chromosome partition</keyword>
<evidence type="ECO:0000256" key="2">
    <source>
        <dbReference type="ARBA" id="ARBA00004186"/>
    </source>
</evidence>
<feature type="compositionally biased region" description="Polar residues" evidence="8">
    <location>
        <begin position="508"/>
        <end position="524"/>
    </location>
</feature>
<feature type="compositionally biased region" description="Basic and acidic residues" evidence="8">
    <location>
        <begin position="667"/>
        <end position="678"/>
    </location>
</feature>
<evidence type="ECO:0000313" key="11">
    <source>
        <dbReference type="Proteomes" id="UP000053342"/>
    </source>
</evidence>
<accession>A0A0D2E0I2</accession>
<dbReference type="GO" id="GO:0005634">
    <property type="term" value="C:nucleus"/>
    <property type="evidence" value="ECO:0007669"/>
    <property type="project" value="UniProtKB-SubCell"/>
</dbReference>
<dbReference type="AlphaFoldDB" id="A0A0D2E0I2"/>
<dbReference type="STRING" id="215243.A0A0D2E0I2"/>
<feature type="compositionally biased region" description="Acidic residues" evidence="8">
    <location>
        <begin position="320"/>
        <end position="332"/>
    </location>
</feature>
<evidence type="ECO:0000256" key="3">
    <source>
        <dbReference type="ARBA" id="ARBA00010042"/>
    </source>
</evidence>
<evidence type="ECO:0000259" key="9">
    <source>
        <dbReference type="Pfam" id="PF03941"/>
    </source>
</evidence>
<evidence type="ECO:0000313" key="10">
    <source>
        <dbReference type="EMBL" id="KIW48918.1"/>
    </source>
</evidence>
<feature type="compositionally biased region" description="Acidic residues" evidence="8">
    <location>
        <begin position="1037"/>
        <end position="1048"/>
    </location>
</feature>
<evidence type="ECO:0000256" key="6">
    <source>
        <dbReference type="ARBA" id="ARBA00023212"/>
    </source>
</evidence>
<keyword evidence="11" id="KW-1185">Reference proteome</keyword>
<feature type="compositionally biased region" description="Polar residues" evidence="8">
    <location>
        <begin position="861"/>
        <end position="879"/>
    </location>
</feature>
<proteinExistence type="inferred from homology"/>
<comment type="subcellular location">
    <subcellularLocation>
        <location evidence="2">Cytoplasm</location>
        <location evidence="2">Cytoskeleton</location>
        <location evidence="2">Spindle</location>
    </subcellularLocation>
    <subcellularLocation>
        <location evidence="1">Nucleus</location>
    </subcellularLocation>
</comment>
<feature type="region of interest" description="Disordered" evidence="8">
    <location>
        <begin position="506"/>
        <end position="529"/>
    </location>
</feature>
<evidence type="ECO:0000256" key="7">
    <source>
        <dbReference type="ARBA" id="ARBA00023242"/>
    </source>
</evidence>
<protein>
    <recommendedName>
        <fullName evidence="9">Inner centromere protein ARK-binding domain-containing protein</fullName>
    </recommendedName>
</protein>
<gene>
    <name evidence="10" type="ORF">PV06_01476</name>
</gene>
<reference evidence="10 11" key="1">
    <citation type="submission" date="2015-01" db="EMBL/GenBank/DDBJ databases">
        <title>The Genome Sequence of Exophiala oligosperma CBS72588.</title>
        <authorList>
            <consortium name="The Broad Institute Genomics Platform"/>
            <person name="Cuomo C."/>
            <person name="de Hoog S."/>
            <person name="Gorbushina A."/>
            <person name="Stielow B."/>
            <person name="Teixiera M."/>
            <person name="Abouelleil A."/>
            <person name="Chapman S.B."/>
            <person name="Priest M."/>
            <person name="Young S.K."/>
            <person name="Wortman J."/>
            <person name="Nusbaum C."/>
            <person name="Birren B."/>
        </authorList>
    </citation>
    <scope>NUCLEOTIDE SEQUENCE [LARGE SCALE GENOMIC DNA]</scope>
    <source>
        <strain evidence="10 11">CBS 72588</strain>
    </source>
</reference>
<keyword evidence="4" id="KW-0963">Cytoplasm</keyword>
<name>A0A0D2E0I2_9EURO</name>